<evidence type="ECO:0000313" key="5">
    <source>
        <dbReference type="EMBL" id="QHN69069.1"/>
    </source>
</evidence>
<dbReference type="AlphaFoldDB" id="A0A857N2B8"/>
<dbReference type="GO" id="GO:0005576">
    <property type="term" value="C:extracellular region"/>
    <property type="evidence" value="ECO:0007669"/>
    <property type="project" value="UniProtKB-SubCell"/>
</dbReference>
<keyword evidence="4" id="KW-0732">Signal</keyword>
<evidence type="ECO:0000256" key="3">
    <source>
        <dbReference type="ARBA" id="ARBA00022525"/>
    </source>
</evidence>
<dbReference type="SMART" id="SM00708">
    <property type="entry name" value="PhBP"/>
    <property type="match status" value="1"/>
</dbReference>
<dbReference type="InterPro" id="IPR036728">
    <property type="entry name" value="PBP_GOBP_sf"/>
</dbReference>
<keyword evidence="3" id="KW-0964">Secreted</keyword>
<dbReference type="FunFam" id="1.10.238.20:FF:000001">
    <property type="entry name" value="General odorant-binding protein lush"/>
    <property type="match status" value="1"/>
</dbReference>
<dbReference type="Gene3D" id="1.10.238.20">
    <property type="entry name" value="Pheromone/general odorant binding protein domain"/>
    <property type="match status" value="1"/>
</dbReference>
<dbReference type="GO" id="GO:0042048">
    <property type="term" value="P:olfactory behavior"/>
    <property type="evidence" value="ECO:0007669"/>
    <property type="project" value="TreeGrafter"/>
</dbReference>
<dbReference type="GO" id="GO:0007608">
    <property type="term" value="P:sensory perception of smell"/>
    <property type="evidence" value="ECO:0007669"/>
    <property type="project" value="TreeGrafter"/>
</dbReference>
<feature type="chain" id="PRO_5032524050" evidence="4">
    <location>
        <begin position="27"/>
        <end position="146"/>
    </location>
</feature>
<comment type="similarity">
    <text evidence="2">Belongs to the PBP/GOBP family.</text>
</comment>
<evidence type="ECO:0000256" key="2">
    <source>
        <dbReference type="ARBA" id="ARBA00008098"/>
    </source>
</evidence>
<sequence>MKLVAVLVFVVVVVVVIIMSIENVEGMTRAQIENGMKIMRKVCQPKFGVSNDILDAAMEGHFPADRALQCYQKCVLGLMKVLKNDKVQLESLLKEIGKILPPDMIERSKEVSIECVPKATSEDACEAAWQFVKCYYETDKTMYIFA</sequence>
<evidence type="ECO:0000256" key="1">
    <source>
        <dbReference type="ARBA" id="ARBA00004613"/>
    </source>
</evidence>
<name>A0A857N2B8_9HYME</name>
<dbReference type="PANTHER" id="PTHR21364:SF2">
    <property type="entry name" value="GENERAL ODORANT-BINDING PROTEIN 19A"/>
    <property type="match status" value="1"/>
</dbReference>
<dbReference type="EMBL" id="MK674437">
    <property type="protein sequence ID" value="QHN69069.1"/>
    <property type="molecule type" value="mRNA"/>
</dbReference>
<dbReference type="SUPFAM" id="SSF47565">
    <property type="entry name" value="Insect pheromone/odorant-binding proteins"/>
    <property type="match status" value="1"/>
</dbReference>
<proteinExistence type="evidence at transcript level"/>
<reference evidence="5" key="1">
    <citation type="submission" date="2019-03" db="EMBL/GenBank/DDBJ databases">
        <authorList>
            <person name="Bing G."/>
            <person name="Pengfei L."/>
        </authorList>
    </citation>
    <scope>NUCLEOTIDE SEQUENCE</scope>
</reference>
<evidence type="ECO:0000256" key="4">
    <source>
        <dbReference type="SAM" id="SignalP"/>
    </source>
</evidence>
<accession>A0A857N2B8</accession>
<dbReference type="CDD" id="cd23992">
    <property type="entry name" value="PBP_GOBP"/>
    <property type="match status" value="1"/>
</dbReference>
<dbReference type="GO" id="GO:0035275">
    <property type="term" value="F:dibutyl phthalate binding"/>
    <property type="evidence" value="ECO:0007669"/>
    <property type="project" value="TreeGrafter"/>
</dbReference>
<dbReference type="GO" id="GO:0005549">
    <property type="term" value="F:odorant binding"/>
    <property type="evidence" value="ECO:0007669"/>
    <property type="project" value="InterPro"/>
</dbReference>
<dbReference type="InterPro" id="IPR006170">
    <property type="entry name" value="PBP/GOBP"/>
</dbReference>
<feature type="signal peptide" evidence="4">
    <location>
        <begin position="1"/>
        <end position="26"/>
    </location>
</feature>
<dbReference type="PANTHER" id="PTHR21364">
    <property type="entry name" value="GENERAL ODORANT-BINDING PROTEIN 19A"/>
    <property type="match status" value="1"/>
</dbReference>
<dbReference type="Pfam" id="PF01395">
    <property type="entry name" value="PBP_GOBP"/>
    <property type="match status" value="1"/>
</dbReference>
<protein>
    <submittedName>
        <fullName evidence="5">Odorant binding protein 12</fullName>
    </submittedName>
</protein>
<comment type="subcellular location">
    <subcellularLocation>
        <location evidence="1">Secreted</location>
    </subcellularLocation>
</comment>
<organism evidence="5">
    <name type="scientific">Sirex nitobei</name>
    <dbReference type="NCBI Taxonomy" id="1602346"/>
    <lineage>
        <taxon>Eukaryota</taxon>
        <taxon>Metazoa</taxon>
        <taxon>Ecdysozoa</taxon>
        <taxon>Arthropoda</taxon>
        <taxon>Hexapoda</taxon>
        <taxon>Insecta</taxon>
        <taxon>Pterygota</taxon>
        <taxon>Neoptera</taxon>
        <taxon>Endopterygota</taxon>
        <taxon>Hymenoptera</taxon>
        <taxon>Siricoidea</taxon>
        <taxon>Siricidae</taxon>
        <taxon>Sirex</taxon>
    </lineage>
</organism>